<reference evidence="15 16" key="1">
    <citation type="journal article" date="2021" name="Nat. Plants">
        <title>The Taxus genome provides insights into paclitaxel biosynthesis.</title>
        <authorList>
            <person name="Xiong X."/>
            <person name="Gou J."/>
            <person name="Liao Q."/>
            <person name="Li Y."/>
            <person name="Zhou Q."/>
            <person name="Bi G."/>
            <person name="Li C."/>
            <person name="Du R."/>
            <person name="Wang X."/>
            <person name="Sun T."/>
            <person name="Guo L."/>
            <person name="Liang H."/>
            <person name="Lu P."/>
            <person name="Wu Y."/>
            <person name="Zhang Z."/>
            <person name="Ro D.K."/>
            <person name="Shang Y."/>
            <person name="Huang S."/>
            <person name="Yan J."/>
        </authorList>
    </citation>
    <scope>NUCLEOTIDE SEQUENCE [LARGE SCALE GENOMIC DNA]</scope>
    <source>
        <strain evidence="15">Ta-2019</strain>
    </source>
</reference>
<dbReference type="PANTHER" id="PTHR24286">
    <property type="entry name" value="CYTOCHROME P450 26"/>
    <property type="match status" value="1"/>
</dbReference>
<keyword evidence="13" id="KW-0503">Monooxygenase</keyword>
<comment type="similarity">
    <text evidence="3 13">Belongs to the cytochrome P450 family.</text>
</comment>
<keyword evidence="9 12" id="KW-0408">Iron</keyword>
<comment type="subcellular location">
    <subcellularLocation>
        <location evidence="1">Membrane</location>
        <topology evidence="1">Single-pass membrane protein</topology>
    </subcellularLocation>
</comment>
<keyword evidence="4 14" id="KW-0812">Transmembrane</keyword>
<feature type="binding site" description="axial binding residue" evidence="12">
    <location>
        <position position="420"/>
    </location>
    <ligand>
        <name>heme</name>
        <dbReference type="ChEBI" id="CHEBI:30413"/>
    </ligand>
    <ligandPart>
        <name>Fe</name>
        <dbReference type="ChEBI" id="CHEBI:18248"/>
    </ligandPart>
</feature>
<dbReference type="Pfam" id="PF00067">
    <property type="entry name" value="p450"/>
    <property type="match status" value="1"/>
</dbReference>
<keyword evidence="6" id="KW-0752">Steroid biosynthesis</keyword>
<keyword evidence="5 12" id="KW-0479">Metal-binding</keyword>
<dbReference type="SUPFAM" id="SSF48264">
    <property type="entry name" value="Cytochrome P450"/>
    <property type="match status" value="1"/>
</dbReference>
<dbReference type="GO" id="GO:0010268">
    <property type="term" value="P:brassinosteroid homeostasis"/>
    <property type="evidence" value="ECO:0007669"/>
    <property type="project" value="TreeGrafter"/>
</dbReference>
<dbReference type="GO" id="GO:0016020">
    <property type="term" value="C:membrane"/>
    <property type="evidence" value="ECO:0007669"/>
    <property type="project" value="UniProtKB-SubCell"/>
</dbReference>
<dbReference type="GO" id="GO:0016125">
    <property type="term" value="P:sterol metabolic process"/>
    <property type="evidence" value="ECO:0007669"/>
    <property type="project" value="TreeGrafter"/>
</dbReference>
<evidence type="ECO:0008006" key="17">
    <source>
        <dbReference type="Google" id="ProtNLM"/>
    </source>
</evidence>
<dbReference type="Proteomes" id="UP000824469">
    <property type="component" value="Unassembled WGS sequence"/>
</dbReference>
<evidence type="ECO:0000256" key="8">
    <source>
        <dbReference type="ARBA" id="ARBA00023002"/>
    </source>
</evidence>
<evidence type="ECO:0000256" key="7">
    <source>
        <dbReference type="ARBA" id="ARBA00022989"/>
    </source>
</evidence>
<dbReference type="GO" id="GO:0042617">
    <property type="term" value="P:paclitaxel biosynthetic process"/>
    <property type="evidence" value="ECO:0007669"/>
    <property type="project" value="UniProtKB-KW"/>
</dbReference>
<protein>
    <recommendedName>
        <fullName evidence="17">Cytochrome P450</fullName>
    </recommendedName>
</protein>
<dbReference type="InterPro" id="IPR036396">
    <property type="entry name" value="Cyt_P450_sf"/>
</dbReference>
<dbReference type="Gene3D" id="1.10.630.10">
    <property type="entry name" value="Cytochrome P450"/>
    <property type="match status" value="1"/>
</dbReference>
<comment type="caution">
    <text evidence="15">The sequence shown here is derived from an EMBL/GenBank/DDBJ whole genome shotgun (WGS) entry which is preliminary data.</text>
</comment>
<gene>
    <name evidence="15" type="ORF">KI387_037992</name>
</gene>
<dbReference type="GO" id="GO:0016132">
    <property type="term" value="P:brassinosteroid biosynthetic process"/>
    <property type="evidence" value="ECO:0007669"/>
    <property type="project" value="TreeGrafter"/>
</dbReference>
<accession>A0AA38FTN2</accession>
<comment type="pathway">
    <text evidence="2">Alkaloid biosynthesis; taxol biosynthesis.</text>
</comment>
<dbReference type="InterPro" id="IPR017972">
    <property type="entry name" value="Cyt_P450_CS"/>
</dbReference>
<name>A0AA38FTN2_TAXCH</name>
<keyword evidence="6" id="KW-0444">Lipid biosynthesis</keyword>
<keyword evidence="6" id="KW-0443">Lipid metabolism</keyword>
<evidence type="ECO:0000256" key="9">
    <source>
        <dbReference type="ARBA" id="ARBA00023004"/>
    </source>
</evidence>
<organism evidence="15 16">
    <name type="scientific">Taxus chinensis</name>
    <name type="common">Chinese yew</name>
    <name type="synonym">Taxus wallichiana var. chinensis</name>
    <dbReference type="NCBI Taxonomy" id="29808"/>
    <lineage>
        <taxon>Eukaryota</taxon>
        <taxon>Viridiplantae</taxon>
        <taxon>Streptophyta</taxon>
        <taxon>Embryophyta</taxon>
        <taxon>Tracheophyta</taxon>
        <taxon>Spermatophyta</taxon>
        <taxon>Pinopsida</taxon>
        <taxon>Pinidae</taxon>
        <taxon>Conifers II</taxon>
        <taxon>Cupressales</taxon>
        <taxon>Taxaceae</taxon>
        <taxon>Taxus</taxon>
    </lineage>
</organism>
<keyword evidence="12 13" id="KW-0349">Heme</keyword>
<keyword evidence="8 13" id="KW-0560">Oxidoreductase</keyword>
<dbReference type="InterPro" id="IPR002401">
    <property type="entry name" value="Cyt_P450_E_grp-I"/>
</dbReference>
<evidence type="ECO:0000256" key="11">
    <source>
        <dbReference type="ARBA" id="ARBA00023136"/>
    </source>
</evidence>
<evidence type="ECO:0000256" key="5">
    <source>
        <dbReference type="ARBA" id="ARBA00022723"/>
    </source>
</evidence>
<evidence type="ECO:0000313" key="15">
    <source>
        <dbReference type="EMBL" id="KAH9310081.1"/>
    </source>
</evidence>
<evidence type="ECO:0000256" key="12">
    <source>
        <dbReference type="PIRSR" id="PIRSR602401-1"/>
    </source>
</evidence>
<dbReference type="PRINTS" id="PR00463">
    <property type="entry name" value="EP450I"/>
</dbReference>
<keyword evidence="16" id="KW-1185">Reference proteome</keyword>
<comment type="cofactor">
    <cofactor evidence="12">
        <name>heme</name>
        <dbReference type="ChEBI" id="CHEBI:30413"/>
    </cofactor>
</comment>
<dbReference type="GO" id="GO:0016705">
    <property type="term" value="F:oxidoreductase activity, acting on paired donors, with incorporation or reduction of molecular oxygen"/>
    <property type="evidence" value="ECO:0007669"/>
    <property type="project" value="InterPro"/>
</dbReference>
<dbReference type="PROSITE" id="PS00086">
    <property type="entry name" value="CYTOCHROME_P450"/>
    <property type="match status" value="1"/>
</dbReference>
<keyword evidence="10" id="KW-0876">Taxol biosynthesis</keyword>
<evidence type="ECO:0000256" key="13">
    <source>
        <dbReference type="RuleBase" id="RU000461"/>
    </source>
</evidence>
<evidence type="ECO:0000313" key="16">
    <source>
        <dbReference type="Proteomes" id="UP000824469"/>
    </source>
</evidence>
<evidence type="ECO:0000256" key="1">
    <source>
        <dbReference type="ARBA" id="ARBA00004167"/>
    </source>
</evidence>
<dbReference type="EMBL" id="JAHRHJ020000007">
    <property type="protein sequence ID" value="KAH9310081.1"/>
    <property type="molecule type" value="Genomic_DNA"/>
</dbReference>
<evidence type="ECO:0000256" key="14">
    <source>
        <dbReference type="SAM" id="Phobius"/>
    </source>
</evidence>
<evidence type="ECO:0000256" key="4">
    <source>
        <dbReference type="ARBA" id="ARBA00022692"/>
    </source>
</evidence>
<dbReference type="CDD" id="cd11043">
    <property type="entry name" value="CYP90-like"/>
    <property type="match status" value="1"/>
</dbReference>
<dbReference type="OMA" id="MCAVKYI"/>
<sequence>MAVLQILGAVIAGIAGFLWLVMLWAGQLNRPKRAPPGSFGLPGIGETLQFAIDGRSLTPHVYADKRKAKYGPVYTTHHMGYPAVMSVDPEVNKFIMQNEGKYFVSNYPRSLRNLFGEGAIVRVYGDMHKRIHNVVLSFINTTKLKEYVLADVERMIKTPMTNWAGRTVYVEDECKTMAFNIVTKYLLGLMPGDETTYLMAEYRKFIEGIISIPIKLPGTQYYRSMKAKEKCVKVMEKIMQEKRNQPQSEANDIISALMAESSENGEKLSDTIICNNIMNLLGAGEETSPMAMMCAVKYITECPKALEQLREEHLAIKKSKGPGESLTWNDYTNRMTFTHYVINETLRLVNPASGVLRRAIKDVEFKGYFFPKDWMAFPYIRSVHLEESVYPDPFTFNPWRWEKKIPSMYFTPFGGGLRVCAGQELAKLEISVFLHYLVTQFTWTLHDDEQINFPAVTFKKQLPMT</sequence>
<evidence type="ECO:0000256" key="3">
    <source>
        <dbReference type="ARBA" id="ARBA00010617"/>
    </source>
</evidence>
<dbReference type="GO" id="GO:0004497">
    <property type="term" value="F:monooxygenase activity"/>
    <property type="evidence" value="ECO:0007669"/>
    <property type="project" value="UniProtKB-KW"/>
</dbReference>
<dbReference type="GO" id="GO:0020037">
    <property type="term" value="F:heme binding"/>
    <property type="evidence" value="ECO:0007669"/>
    <property type="project" value="InterPro"/>
</dbReference>
<dbReference type="InterPro" id="IPR001128">
    <property type="entry name" value="Cyt_P450"/>
</dbReference>
<evidence type="ECO:0000256" key="2">
    <source>
        <dbReference type="ARBA" id="ARBA00005122"/>
    </source>
</evidence>
<keyword evidence="7 14" id="KW-1133">Transmembrane helix</keyword>
<keyword evidence="11 14" id="KW-0472">Membrane</keyword>
<dbReference type="AlphaFoldDB" id="A0AA38FTN2"/>
<feature type="non-terminal residue" evidence="15">
    <location>
        <position position="1"/>
    </location>
</feature>
<dbReference type="PRINTS" id="PR00385">
    <property type="entry name" value="P450"/>
</dbReference>
<dbReference type="GO" id="GO:0005506">
    <property type="term" value="F:iron ion binding"/>
    <property type="evidence" value="ECO:0007669"/>
    <property type="project" value="InterPro"/>
</dbReference>
<feature type="transmembrane region" description="Helical" evidence="14">
    <location>
        <begin position="6"/>
        <end position="25"/>
    </location>
</feature>
<dbReference type="PANTHER" id="PTHR24286:SF194">
    <property type="entry name" value="STEROID (22S)-HYDROXYLASE"/>
    <property type="match status" value="1"/>
</dbReference>
<proteinExistence type="inferred from homology"/>
<evidence type="ECO:0000256" key="6">
    <source>
        <dbReference type="ARBA" id="ARBA00022955"/>
    </source>
</evidence>
<evidence type="ECO:0000256" key="10">
    <source>
        <dbReference type="ARBA" id="ARBA00023059"/>
    </source>
</evidence>